<reference evidence="2 3" key="1">
    <citation type="submission" date="2020-04" db="EMBL/GenBank/DDBJ databases">
        <title>Perkinsus chesapeaki whole genome sequence.</title>
        <authorList>
            <person name="Bogema D.R."/>
        </authorList>
    </citation>
    <scope>NUCLEOTIDE SEQUENCE [LARGE SCALE GENOMIC DNA]</scope>
    <source>
        <strain evidence="2">ATCC PRA-425</strain>
    </source>
</reference>
<feature type="region of interest" description="Disordered" evidence="1">
    <location>
        <begin position="1"/>
        <end position="46"/>
    </location>
</feature>
<evidence type="ECO:0000313" key="3">
    <source>
        <dbReference type="Proteomes" id="UP000591131"/>
    </source>
</evidence>
<feature type="compositionally biased region" description="Basic and acidic residues" evidence="1">
    <location>
        <begin position="237"/>
        <end position="268"/>
    </location>
</feature>
<organism evidence="2 3">
    <name type="scientific">Perkinsus chesapeaki</name>
    <name type="common">Clam parasite</name>
    <name type="synonym">Perkinsus andrewsi</name>
    <dbReference type="NCBI Taxonomy" id="330153"/>
    <lineage>
        <taxon>Eukaryota</taxon>
        <taxon>Sar</taxon>
        <taxon>Alveolata</taxon>
        <taxon>Perkinsozoa</taxon>
        <taxon>Perkinsea</taxon>
        <taxon>Perkinsida</taxon>
        <taxon>Perkinsidae</taxon>
        <taxon>Perkinsus</taxon>
    </lineage>
</organism>
<gene>
    <name evidence="2" type="ORF">FOL47_000553</name>
</gene>
<dbReference type="Proteomes" id="UP000591131">
    <property type="component" value="Unassembled WGS sequence"/>
</dbReference>
<evidence type="ECO:0000313" key="2">
    <source>
        <dbReference type="EMBL" id="KAF4677598.1"/>
    </source>
</evidence>
<proteinExistence type="predicted"/>
<dbReference type="EMBL" id="JAAPAO010000011">
    <property type="protein sequence ID" value="KAF4677598.1"/>
    <property type="molecule type" value="Genomic_DNA"/>
</dbReference>
<name>A0A7J6N115_PERCH</name>
<comment type="caution">
    <text evidence="2">The sequence shown here is derived from an EMBL/GenBank/DDBJ whole genome shotgun (WGS) entry which is preliminary data.</text>
</comment>
<feature type="region of interest" description="Disordered" evidence="1">
    <location>
        <begin position="215"/>
        <end position="278"/>
    </location>
</feature>
<sequence>MHAGAPRRGALSSSPAPKTPARTLRGGLASHRPPPSRGKALPVRGGMMAAANVTSLRGRRSIAKAGTVVRATWKPLSSRGGLASPSAASSRVSRSPLARYPGSAPSTTIPRPLTVTRRRADPPIDLTGDSEPSAQRSAARARPSSPRPCTVLRSPRPYLSPPAGQPVVRLTPAAAAEPGVVTPSVKVSPSEGPPPASTILSVKERMEVLKASLEAAAEAGKAAPTVTEHASGQLCQRTRDPSASEQRDPDTKDSPSPRPDSATDRGAGERLPTLSPEERASLATSVLSFISHELKAAALSRMYLCR</sequence>
<accession>A0A7J6N115</accession>
<feature type="compositionally biased region" description="Low complexity" evidence="1">
    <location>
        <begin position="132"/>
        <end position="148"/>
    </location>
</feature>
<evidence type="ECO:0000256" key="1">
    <source>
        <dbReference type="SAM" id="MobiDB-lite"/>
    </source>
</evidence>
<dbReference type="AlphaFoldDB" id="A0A7J6N115"/>
<feature type="region of interest" description="Disordered" evidence="1">
    <location>
        <begin position="58"/>
        <end position="201"/>
    </location>
</feature>
<keyword evidence="3" id="KW-1185">Reference proteome</keyword>
<feature type="compositionally biased region" description="Low complexity" evidence="1">
    <location>
        <begin position="82"/>
        <end position="99"/>
    </location>
</feature>
<protein>
    <submittedName>
        <fullName evidence="2">Uncharacterized protein</fullName>
    </submittedName>
</protein>